<dbReference type="SUPFAM" id="SSF143113">
    <property type="entry name" value="NAP-like"/>
    <property type="match status" value="1"/>
</dbReference>
<keyword evidence="5" id="KW-1185">Reference proteome</keyword>
<dbReference type="OrthoDB" id="19419at2759"/>
<dbReference type="Gene3D" id="1.20.5.1500">
    <property type="match status" value="1"/>
</dbReference>
<dbReference type="Gene3D" id="3.30.1120.90">
    <property type="entry name" value="Nucleosome assembly protein"/>
    <property type="match status" value="1"/>
</dbReference>
<gene>
    <name evidence="4" type="ORF">BSL78_11054</name>
</gene>
<evidence type="ECO:0000256" key="2">
    <source>
        <dbReference type="RuleBase" id="RU003876"/>
    </source>
</evidence>
<organism evidence="4 5">
    <name type="scientific">Stichopus japonicus</name>
    <name type="common">Sea cucumber</name>
    <dbReference type="NCBI Taxonomy" id="307972"/>
    <lineage>
        <taxon>Eukaryota</taxon>
        <taxon>Metazoa</taxon>
        <taxon>Echinodermata</taxon>
        <taxon>Eleutherozoa</taxon>
        <taxon>Echinozoa</taxon>
        <taxon>Holothuroidea</taxon>
        <taxon>Aspidochirotacea</taxon>
        <taxon>Aspidochirotida</taxon>
        <taxon>Stichopodidae</taxon>
        <taxon>Apostichopus</taxon>
    </lineage>
</organism>
<dbReference type="STRING" id="307972.A0A2G8KVL2"/>
<proteinExistence type="inferred from homology"/>
<dbReference type="InterPro" id="IPR002164">
    <property type="entry name" value="NAP_family"/>
</dbReference>
<feature type="region of interest" description="Disordered" evidence="3">
    <location>
        <begin position="225"/>
        <end position="290"/>
    </location>
</feature>
<evidence type="ECO:0008006" key="6">
    <source>
        <dbReference type="Google" id="ProtNLM"/>
    </source>
</evidence>
<dbReference type="Proteomes" id="UP000230750">
    <property type="component" value="Unassembled WGS sequence"/>
</dbReference>
<feature type="region of interest" description="Disordered" evidence="3">
    <location>
        <begin position="167"/>
        <end position="188"/>
    </location>
</feature>
<dbReference type="AlphaFoldDB" id="A0A2G8KVL2"/>
<evidence type="ECO:0000313" key="4">
    <source>
        <dbReference type="EMBL" id="PIK52041.1"/>
    </source>
</evidence>
<reference evidence="4 5" key="1">
    <citation type="journal article" date="2017" name="PLoS Biol.">
        <title>The sea cucumber genome provides insights into morphological evolution and visceral regeneration.</title>
        <authorList>
            <person name="Zhang X."/>
            <person name="Sun L."/>
            <person name="Yuan J."/>
            <person name="Sun Y."/>
            <person name="Gao Y."/>
            <person name="Zhang L."/>
            <person name="Li S."/>
            <person name="Dai H."/>
            <person name="Hamel J.F."/>
            <person name="Liu C."/>
            <person name="Yu Y."/>
            <person name="Liu S."/>
            <person name="Lin W."/>
            <person name="Guo K."/>
            <person name="Jin S."/>
            <person name="Xu P."/>
            <person name="Storey K.B."/>
            <person name="Huan P."/>
            <person name="Zhang T."/>
            <person name="Zhou Y."/>
            <person name="Zhang J."/>
            <person name="Lin C."/>
            <person name="Li X."/>
            <person name="Xing L."/>
            <person name="Huo D."/>
            <person name="Sun M."/>
            <person name="Wang L."/>
            <person name="Mercier A."/>
            <person name="Li F."/>
            <person name="Yang H."/>
            <person name="Xiang J."/>
        </authorList>
    </citation>
    <scope>NUCLEOTIDE SEQUENCE [LARGE SCALE GENOMIC DNA]</scope>
    <source>
        <strain evidence="4">Shaxun</strain>
        <tissue evidence="4">Muscle</tissue>
    </source>
</reference>
<dbReference type="FunFam" id="3.30.1120.90:FF:000002">
    <property type="entry name" value="Testis-specific Y-encoded-like protein 2"/>
    <property type="match status" value="1"/>
</dbReference>
<dbReference type="GO" id="GO:0005634">
    <property type="term" value="C:nucleus"/>
    <property type="evidence" value="ECO:0007669"/>
    <property type="project" value="InterPro"/>
</dbReference>
<evidence type="ECO:0000313" key="5">
    <source>
        <dbReference type="Proteomes" id="UP000230750"/>
    </source>
</evidence>
<dbReference type="PANTHER" id="PTHR11875">
    <property type="entry name" value="TESTIS-SPECIFIC Y-ENCODED PROTEIN"/>
    <property type="match status" value="1"/>
</dbReference>
<sequence length="290" mass="33413">MSTQVPAKVRKEEPKNNGQKKEEIEGELSNDTQEAIREIDNVQSEIDELNEKASEDILHVEQKYNKLRQPHFERRAKLIEKIQNFWVTVFLNHPQVSMLLNEDDEEALLYMTKVEVQEFEDIKSGYRIKLHFTQNPYFENDVICKEFHLNDTGDPTSKSTPIRWKPGKDLTKLNKVPPGLKPGDKRQHTENESFFSWFTDHSEMGADELGEVVKEDIWPNPLQYYMMPTGGDRESDLGLDELDDIESGEGEDDEDDDDEDEEGGDDPEGDDGDDGEDVDEEGEGEDEEEN</sequence>
<protein>
    <recommendedName>
        <fullName evidence="6">Protein SET</fullName>
    </recommendedName>
</protein>
<comment type="caution">
    <text evidence="4">The sequence shown here is derived from an EMBL/GenBank/DDBJ whole genome shotgun (WGS) entry which is preliminary data.</text>
</comment>
<evidence type="ECO:0000256" key="1">
    <source>
        <dbReference type="ARBA" id="ARBA00009947"/>
    </source>
</evidence>
<feature type="compositionally biased region" description="Basic and acidic residues" evidence="3">
    <location>
        <begin position="9"/>
        <end position="23"/>
    </location>
</feature>
<dbReference type="EMBL" id="MRZV01000345">
    <property type="protein sequence ID" value="PIK52041.1"/>
    <property type="molecule type" value="Genomic_DNA"/>
</dbReference>
<dbReference type="Pfam" id="PF00956">
    <property type="entry name" value="NAP"/>
    <property type="match status" value="1"/>
</dbReference>
<feature type="compositionally biased region" description="Acidic residues" evidence="3">
    <location>
        <begin position="237"/>
        <end position="290"/>
    </location>
</feature>
<accession>A0A2G8KVL2</accession>
<dbReference type="GO" id="GO:0006334">
    <property type="term" value="P:nucleosome assembly"/>
    <property type="evidence" value="ECO:0007669"/>
    <property type="project" value="InterPro"/>
</dbReference>
<name>A0A2G8KVL2_STIJA</name>
<dbReference type="InterPro" id="IPR037231">
    <property type="entry name" value="NAP-like_sf"/>
</dbReference>
<feature type="region of interest" description="Disordered" evidence="3">
    <location>
        <begin position="1"/>
        <end position="30"/>
    </location>
</feature>
<comment type="similarity">
    <text evidence="1 2">Belongs to the nucleosome assembly protein (NAP) family.</text>
</comment>
<evidence type="ECO:0000256" key="3">
    <source>
        <dbReference type="SAM" id="MobiDB-lite"/>
    </source>
</evidence>